<protein>
    <submittedName>
        <fullName evidence="2">Class I SAM-dependent methyltransferase</fullName>
    </submittedName>
</protein>
<comment type="caution">
    <text evidence="2">The sequence shown here is derived from an EMBL/GenBank/DDBJ whole genome shotgun (WGS) entry which is preliminary data.</text>
</comment>
<proteinExistence type="predicted"/>
<dbReference type="GO" id="GO:0008168">
    <property type="term" value="F:methyltransferase activity"/>
    <property type="evidence" value="ECO:0007669"/>
    <property type="project" value="UniProtKB-KW"/>
</dbReference>
<dbReference type="InterPro" id="IPR029063">
    <property type="entry name" value="SAM-dependent_MTases_sf"/>
</dbReference>
<dbReference type="EMBL" id="JAIUJR010000008">
    <property type="protein sequence ID" value="MCA0133401.1"/>
    <property type="molecule type" value="Genomic_DNA"/>
</dbReference>
<keyword evidence="2" id="KW-0489">Methyltransferase</keyword>
<organism evidence="2 3">
    <name type="scientific">Winogradskyella alexanderae</name>
    <dbReference type="NCBI Taxonomy" id="2877123"/>
    <lineage>
        <taxon>Bacteria</taxon>
        <taxon>Pseudomonadati</taxon>
        <taxon>Bacteroidota</taxon>
        <taxon>Flavobacteriia</taxon>
        <taxon>Flavobacteriales</taxon>
        <taxon>Flavobacteriaceae</taxon>
        <taxon>Winogradskyella</taxon>
    </lineage>
</organism>
<dbReference type="RefSeq" id="WP_224530255.1">
    <property type="nucleotide sequence ID" value="NZ_JAIUJR010000008.1"/>
</dbReference>
<evidence type="ECO:0000313" key="2">
    <source>
        <dbReference type="EMBL" id="MCA0133401.1"/>
    </source>
</evidence>
<dbReference type="SUPFAM" id="SSF53335">
    <property type="entry name" value="S-adenosyl-L-methionine-dependent methyltransferases"/>
    <property type="match status" value="1"/>
</dbReference>
<evidence type="ECO:0000259" key="1">
    <source>
        <dbReference type="Pfam" id="PF13649"/>
    </source>
</evidence>
<dbReference type="Pfam" id="PF13649">
    <property type="entry name" value="Methyltransf_25"/>
    <property type="match status" value="1"/>
</dbReference>
<gene>
    <name evidence="2" type="ORF">LBU54_12465</name>
</gene>
<reference evidence="3" key="1">
    <citation type="submission" date="2023-07" db="EMBL/GenBank/DDBJ databases">
        <authorList>
            <person name="Yue Y."/>
        </authorList>
    </citation>
    <scope>NUCLEOTIDE SEQUENCE [LARGE SCALE GENOMIC DNA]</scope>
    <source>
        <strain evidence="3">D23</strain>
    </source>
</reference>
<feature type="domain" description="Methyltransferase" evidence="1">
    <location>
        <begin position="62"/>
        <end position="144"/>
    </location>
</feature>
<dbReference type="GO" id="GO:0032259">
    <property type="term" value="P:methylation"/>
    <property type="evidence" value="ECO:0007669"/>
    <property type="project" value="UniProtKB-KW"/>
</dbReference>
<dbReference type="Gene3D" id="3.40.50.150">
    <property type="entry name" value="Vaccinia Virus protein VP39"/>
    <property type="match status" value="1"/>
</dbReference>
<dbReference type="InterPro" id="IPR041698">
    <property type="entry name" value="Methyltransf_25"/>
</dbReference>
<sequence>MSSSKNPWPTKDAMMQIYEKHLWGGEEYDFYSGYGSHDLQIVQPYVDTVRAFFESHNQNLTVCDFGCGDFNIGKRLVQHTSKYIAIDIVPSLIERNKKLFKASNLEFHCLDISQDKLPEADCVILRQVLQHLSNKEVKRIVKKLINYRFIILTENLPSSKFTRNTDIISGQGIRLKHNSGIDLLVQPFNLKVKSTKILSEVILEHKKGKIVSWLYELF</sequence>
<accession>A0ABS7XWL6</accession>
<keyword evidence="3" id="KW-1185">Reference proteome</keyword>
<evidence type="ECO:0000313" key="3">
    <source>
        <dbReference type="Proteomes" id="UP001198901"/>
    </source>
</evidence>
<keyword evidence="2" id="KW-0808">Transferase</keyword>
<dbReference type="Proteomes" id="UP001198901">
    <property type="component" value="Unassembled WGS sequence"/>
</dbReference>
<name>A0ABS7XWL6_9FLAO</name>